<dbReference type="EMBL" id="BAABRI010000017">
    <property type="protein sequence ID" value="GAA5483813.1"/>
    <property type="molecule type" value="Genomic_DNA"/>
</dbReference>
<reference evidence="1 2" key="1">
    <citation type="submission" date="2024-02" db="EMBL/GenBank/DDBJ databases">
        <title>Haloferula sargassicola NBRC 104335.</title>
        <authorList>
            <person name="Ichikawa N."/>
            <person name="Katano-Makiyama Y."/>
            <person name="Hidaka K."/>
        </authorList>
    </citation>
    <scope>NUCLEOTIDE SEQUENCE [LARGE SCALE GENOMIC DNA]</scope>
    <source>
        <strain evidence="1 2">NBRC 104335</strain>
    </source>
</reference>
<sequence length="92" mass="10039">MFSHSPSLVASLGLIGGLVLLGVLAFALSGNVRCPLCHVPILRRSGATMNSRHRRTVFGSPRLYVATRVAFGNHFRCPYCGEPCETTRARRP</sequence>
<accession>A0ABP9UVC4</accession>
<comment type="caution">
    <text evidence="1">The sequence shown here is derived from an EMBL/GenBank/DDBJ whole genome shotgun (WGS) entry which is preliminary data.</text>
</comment>
<name>A0ABP9UVC4_9BACT</name>
<organism evidence="1 2">
    <name type="scientific">Haloferula sargassicola</name>
    <dbReference type="NCBI Taxonomy" id="490096"/>
    <lineage>
        <taxon>Bacteria</taxon>
        <taxon>Pseudomonadati</taxon>
        <taxon>Verrucomicrobiota</taxon>
        <taxon>Verrucomicrobiia</taxon>
        <taxon>Verrucomicrobiales</taxon>
        <taxon>Verrucomicrobiaceae</taxon>
        <taxon>Haloferula</taxon>
    </lineage>
</organism>
<protein>
    <submittedName>
        <fullName evidence="1">Uncharacterized protein</fullName>
    </submittedName>
</protein>
<dbReference type="Proteomes" id="UP001476282">
    <property type="component" value="Unassembled WGS sequence"/>
</dbReference>
<evidence type="ECO:0000313" key="2">
    <source>
        <dbReference type="Proteomes" id="UP001476282"/>
    </source>
</evidence>
<gene>
    <name evidence="1" type="ORF">Hsar01_03047</name>
</gene>
<evidence type="ECO:0000313" key="1">
    <source>
        <dbReference type="EMBL" id="GAA5483813.1"/>
    </source>
</evidence>
<dbReference type="RefSeq" id="WP_353567918.1">
    <property type="nucleotide sequence ID" value="NZ_BAABRI010000017.1"/>
</dbReference>
<keyword evidence="2" id="KW-1185">Reference proteome</keyword>
<proteinExistence type="predicted"/>